<evidence type="ECO:0000313" key="1">
    <source>
        <dbReference type="EMBL" id="TQV78146.1"/>
    </source>
</evidence>
<dbReference type="EMBL" id="VHSG01000013">
    <property type="protein sequence ID" value="TQV78146.1"/>
    <property type="molecule type" value="Genomic_DNA"/>
</dbReference>
<dbReference type="InterPro" id="IPR046149">
    <property type="entry name" value="DUF6151"/>
</dbReference>
<dbReference type="RefSeq" id="WP_142904925.1">
    <property type="nucleotide sequence ID" value="NZ_ML660094.1"/>
</dbReference>
<dbReference type="Pfam" id="PF19648">
    <property type="entry name" value="DUF6151"/>
    <property type="match status" value="1"/>
</dbReference>
<evidence type="ECO:0008006" key="3">
    <source>
        <dbReference type="Google" id="ProtNLM"/>
    </source>
</evidence>
<gene>
    <name evidence="1" type="ORF">FKG94_13790</name>
</gene>
<dbReference type="AlphaFoldDB" id="A0A545TLU0"/>
<comment type="caution">
    <text evidence="1">The sequence shown here is derived from an EMBL/GenBank/DDBJ whole genome shotgun (WGS) entry which is preliminary data.</text>
</comment>
<keyword evidence="2" id="KW-1185">Reference proteome</keyword>
<accession>A0A545TLU0</accession>
<evidence type="ECO:0000313" key="2">
    <source>
        <dbReference type="Proteomes" id="UP000319732"/>
    </source>
</evidence>
<dbReference type="Proteomes" id="UP000319732">
    <property type="component" value="Unassembled WGS sequence"/>
</dbReference>
<reference evidence="1 2" key="1">
    <citation type="submission" date="2019-06" db="EMBL/GenBank/DDBJ databases">
        <title>Whole genome sequence for Cellvibrionaceae sp. R142.</title>
        <authorList>
            <person name="Wang G."/>
        </authorList>
    </citation>
    <scope>NUCLEOTIDE SEQUENCE [LARGE SCALE GENOMIC DNA]</scope>
    <source>
        <strain evidence="1 2">R142</strain>
    </source>
</reference>
<name>A0A545TLU0_9GAMM</name>
<proteinExistence type="predicted"/>
<dbReference type="OrthoDB" id="5500342at2"/>
<protein>
    <recommendedName>
        <fullName evidence="3">CENP-V/GFA domain-containing protein</fullName>
    </recommendedName>
</protein>
<organism evidence="1 2">
    <name type="scientific">Exilibacterium tricleocarpae</name>
    <dbReference type="NCBI Taxonomy" id="2591008"/>
    <lineage>
        <taxon>Bacteria</taxon>
        <taxon>Pseudomonadati</taxon>
        <taxon>Pseudomonadota</taxon>
        <taxon>Gammaproteobacteria</taxon>
        <taxon>Cellvibrionales</taxon>
        <taxon>Cellvibrionaceae</taxon>
        <taxon>Exilibacterium</taxon>
    </lineage>
</organism>
<sequence>MAEKLPTKSFQIKCSCGALQGSADVVPADGNSRLSCYCDDCQSFVHFLGRAAEVLDGNGGTEVYQMAPVRVQIGHGSEHLGCVRLRPKGLLRWYATCCNTPLGNTVATQQVPFVGLVTACIDQTAIGESLDALLGPPKKGVHGRFAKGDRSGLNAYEKAPLGMIFSALGKILMRRLRGAHKPSPFFDGETGAPVAEPKVLSEAELREVEGRRDSWVEGRL</sequence>